<evidence type="ECO:0000313" key="5">
    <source>
        <dbReference type="EMBL" id="QOD57213.1"/>
    </source>
</evidence>
<evidence type="ECO:0000259" key="2">
    <source>
        <dbReference type="PROSITE" id="PS51724"/>
    </source>
</evidence>
<evidence type="ECO:0000313" key="4">
    <source>
        <dbReference type="EMBL" id="BAX53797.1"/>
    </source>
</evidence>
<reference evidence="4" key="2">
    <citation type="journal article" date="2017" name="Genome Announc.">
        <title>Whole-Genome Sequence of Photobacterium damselae subsp. piscicida Strain 91-197, Isolated from Hybrid Striped Bass (Morone sp.) in the United States.</title>
        <authorList>
            <person name="Teru Y."/>
            <person name="Hikima J."/>
            <person name="Kono T."/>
            <person name="Sakai M."/>
            <person name="Takano T."/>
            <person name="Hawke J.P."/>
            <person name="Takeyama H."/>
            <person name="Aoki T."/>
        </authorList>
    </citation>
    <scope>NUCLEOTIDE SEQUENCE</scope>
    <source>
        <strain evidence="4">91-197</strain>
    </source>
</reference>
<proteinExistence type="predicted"/>
<dbReference type="GO" id="GO:0032153">
    <property type="term" value="C:cell division site"/>
    <property type="evidence" value="ECO:0007669"/>
    <property type="project" value="TreeGrafter"/>
</dbReference>
<feature type="compositionally biased region" description="Basic and acidic residues" evidence="1">
    <location>
        <begin position="103"/>
        <end position="139"/>
    </location>
</feature>
<dbReference type="Gene3D" id="3.30.70.1070">
    <property type="entry name" value="Sporulation related repeat"/>
    <property type="match status" value="1"/>
</dbReference>
<evidence type="ECO:0000256" key="1">
    <source>
        <dbReference type="SAM" id="MobiDB-lite"/>
    </source>
</evidence>
<dbReference type="InterPro" id="IPR052521">
    <property type="entry name" value="Cell_div_SPOR-domain"/>
</dbReference>
<name>L7NJZ3_PHODP</name>
<reference evidence="5 7" key="4">
    <citation type="submission" date="2020-09" db="EMBL/GenBank/DDBJ databases">
        <title>Complete, closed and curated genome sequences of Photobacterium damselae subsp. piscicida isolates from Australia indicate localised evolution and additional plasmid-borne pathogenicity mechanisms.</title>
        <authorList>
            <person name="Baseggio L."/>
            <person name="Silayeva O."/>
            <person name="Buller N."/>
            <person name="Landos M."/>
            <person name="Engelstaedter J."/>
            <person name="Barnes A.C."/>
        </authorList>
    </citation>
    <scope>NUCLEOTIDE SEQUENCE [LARGE SCALE GENOMIC DNA]</scope>
    <source>
        <strain evidence="5 7">AS-16-0540-1</strain>
    </source>
</reference>
<dbReference type="AlphaFoldDB" id="L7NJZ3"/>
<dbReference type="Pfam" id="PF05036">
    <property type="entry name" value="SPOR"/>
    <property type="match status" value="1"/>
</dbReference>
<protein>
    <submittedName>
        <fullName evidence="4">Cell division protein DedD</fullName>
    </submittedName>
    <submittedName>
        <fullName evidence="3">DedD protein</fullName>
    </submittedName>
</protein>
<dbReference type="Proteomes" id="UP000218676">
    <property type="component" value="Chromosome 1"/>
</dbReference>
<dbReference type="GO" id="GO:0042834">
    <property type="term" value="F:peptidoglycan binding"/>
    <property type="evidence" value="ECO:0007669"/>
    <property type="project" value="InterPro"/>
</dbReference>
<accession>L7NJZ3</accession>
<sequence length="226" mass="24547">MASKFQNLLIGTVILVSVGVVVLPDIFDGQKEHYKEEFASIPLQPKAGEDEKYTTVPDPTEEQVALPEDPAEVTIDHSQSEHKQNADLSATKMTPVVAVKPQPKPEPEPKPVVKPEPKPQPKPKPEPKPVVKPQPKPEKPAATTSGSWAIQLGVFSNVSNAQALVEKLQAVGYQAHLSPKNPKSGQYVRVIVGPETSKDKLTGQIGQLQKITGLKGRVFKFNPLNP</sequence>
<dbReference type="GO" id="GO:0032506">
    <property type="term" value="P:cytokinetic process"/>
    <property type="evidence" value="ECO:0007669"/>
    <property type="project" value="TreeGrafter"/>
</dbReference>
<gene>
    <name evidence="3" type="primary">dedD</name>
    <name evidence="5" type="ORF">IC627_04250</name>
    <name evidence="3" type="ORF">PDP_0160</name>
    <name evidence="4" type="ORF">PDPUS_1_02423</name>
</gene>
<feature type="compositionally biased region" description="Basic and acidic residues" evidence="1">
    <location>
        <begin position="74"/>
        <end position="85"/>
    </location>
</feature>
<dbReference type="NCBIfam" id="NF008641">
    <property type="entry name" value="PRK11633.1"/>
    <property type="match status" value="1"/>
</dbReference>
<evidence type="ECO:0000313" key="6">
    <source>
        <dbReference type="Proteomes" id="UP000218676"/>
    </source>
</evidence>
<dbReference type="RefSeq" id="WP_086957119.1">
    <property type="nucleotide sequence ID" value="NZ_AP018045.1"/>
</dbReference>
<dbReference type="PROSITE" id="PS51724">
    <property type="entry name" value="SPOR"/>
    <property type="match status" value="1"/>
</dbReference>
<dbReference type="Proteomes" id="UP000516656">
    <property type="component" value="Chromosome 1"/>
</dbReference>
<dbReference type="SUPFAM" id="SSF110997">
    <property type="entry name" value="Sporulation related repeat"/>
    <property type="match status" value="1"/>
</dbReference>
<dbReference type="PANTHER" id="PTHR38687:SF1">
    <property type="entry name" value="CELL DIVISION PROTEIN DEDD"/>
    <property type="match status" value="1"/>
</dbReference>
<dbReference type="InterPro" id="IPR007730">
    <property type="entry name" value="SPOR-like_dom"/>
</dbReference>
<evidence type="ECO:0000313" key="7">
    <source>
        <dbReference type="Proteomes" id="UP000516656"/>
    </source>
</evidence>
<organism evidence="3">
    <name type="scientific">Photobacterium damsela subsp. piscicida</name>
    <name type="common">Pasteurella piscicida</name>
    <dbReference type="NCBI Taxonomy" id="38294"/>
    <lineage>
        <taxon>Bacteria</taxon>
        <taxon>Pseudomonadati</taxon>
        <taxon>Pseudomonadota</taxon>
        <taxon>Gammaproteobacteria</taxon>
        <taxon>Vibrionales</taxon>
        <taxon>Vibrionaceae</taxon>
        <taxon>Photobacterium</taxon>
    </lineage>
</organism>
<feature type="domain" description="SPOR" evidence="2">
    <location>
        <begin position="142"/>
        <end position="221"/>
    </location>
</feature>
<dbReference type="InterPro" id="IPR036680">
    <property type="entry name" value="SPOR-like_sf"/>
</dbReference>
<dbReference type="EMBL" id="AP018045">
    <property type="protein sequence ID" value="BAX53797.1"/>
    <property type="molecule type" value="Genomic_DNA"/>
</dbReference>
<reference evidence="3" key="1">
    <citation type="journal article" date="2013" name="Vaccine">
        <title>Isolation of a novel gene from Photobacterium damselae subsp. piscicida and analysis of the recombinant antigen as promising vaccine candidate.</title>
        <authorList>
            <person name="Andreoni F."/>
            <person name="Boiani R."/>
            <person name="Serafini G."/>
            <person name="Amagliani G."/>
            <person name="Dominici S."/>
            <person name="Riccioni G."/>
            <person name="Zaccone R."/>
            <person name="Mancuso M."/>
            <person name="Scapigliati G."/>
            <person name="Magnani M."/>
        </authorList>
    </citation>
    <scope>NUCLEOTIDE SEQUENCE</scope>
    <source>
        <strain evidence="3">NCIMB 2058</strain>
    </source>
</reference>
<dbReference type="PANTHER" id="PTHR38687">
    <property type="entry name" value="CELL DIVISION PROTEIN DEDD-RELATED"/>
    <property type="match status" value="1"/>
</dbReference>
<keyword evidence="4" id="KW-0132">Cell division</keyword>
<evidence type="ECO:0000313" key="3">
    <source>
        <dbReference type="EMBL" id="AEU09948.1"/>
    </source>
</evidence>
<reference evidence="6" key="3">
    <citation type="submission" date="2017-05" db="EMBL/GenBank/DDBJ databases">
        <title>Whole genome sequence of fish pathogenic bacteria, Photobacterium damselae subsp. piscicida, strain 91-197, isolated from hybrid striped bass (Morone sp.) in USA.</title>
        <authorList>
            <person name="Teru Y."/>
            <person name="Hikima J."/>
            <person name="Kono T."/>
            <person name="Sakai M."/>
            <person name="Takano T."/>
            <person name="Hawke J.P."/>
            <person name="Takeyama H."/>
            <person name="Aoki T."/>
        </authorList>
    </citation>
    <scope>NUCLEOTIDE SEQUENCE [LARGE SCALE GENOMIC DNA]</scope>
    <source>
        <strain evidence="6">91-197</strain>
    </source>
</reference>
<dbReference type="GO" id="GO:0030428">
    <property type="term" value="C:cell septum"/>
    <property type="evidence" value="ECO:0007669"/>
    <property type="project" value="TreeGrafter"/>
</dbReference>
<dbReference type="EMBL" id="HQ599849">
    <property type="protein sequence ID" value="AEU09948.1"/>
    <property type="molecule type" value="Genomic_DNA"/>
</dbReference>
<keyword evidence="4" id="KW-0131">Cell cycle</keyword>
<dbReference type="EMBL" id="CP061854">
    <property type="protein sequence ID" value="QOD57213.1"/>
    <property type="molecule type" value="Genomic_DNA"/>
</dbReference>
<feature type="region of interest" description="Disordered" evidence="1">
    <location>
        <begin position="41"/>
        <end position="144"/>
    </location>
</feature>